<sequence length="61" mass="6795">MEKETLRHPQGLMVSKEGSATSITQKWVTATMCRVPHEAPQDQNGSYPTSPLWPPPTHADH</sequence>
<dbReference type="Proteomes" id="UP001346149">
    <property type="component" value="Unassembled WGS sequence"/>
</dbReference>
<comment type="caution">
    <text evidence="2">The sequence shown here is derived from an EMBL/GenBank/DDBJ whole genome shotgun (WGS) entry which is preliminary data.</text>
</comment>
<feature type="region of interest" description="Disordered" evidence="1">
    <location>
        <begin position="34"/>
        <end position="61"/>
    </location>
</feature>
<organism evidence="2 3">
    <name type="scientific">Trapa natans</name>
    <name type="common">Water chestnut</name>
    <dbReference type="NCBI Taxonomy" id="22666"/>
    <lineage>
        <taxon>Eukaryota</taxon>
        <taxon>Viridiplantae</taxon>
        <taxon>Streptophyta</taxon>
        <taxon>Embryophyta</taxon>
        <taxon>Tracheophyta</taxon>
        <taxon>Spermatophyta</taxon>
        <taxon>Magnoliopsida</taxon>
        <taxon>eudicotyledons</taxon>
        <taxon>Gunneridae</taxon>
        <taxon>Pentapetalae</taxon>
        <taxon>rosids</taxon>
        <taxon>malvids</taxon>
        <taxon>Myrtales</taxon>
        <taxon>Lythraceae</taxon>
        <taxon>Trapa</taxon>
    </lineage>
</organism>
<dbReference type="EMBL" id="JAXQNO010000002">
    <property type="protein sequence ID" value="KAK4803246.1"/>
    <property type="molecule type" value="Genomic_DNA"/>
</dbReference>
<gene>
    <name evidence="2" type="ORF">SAY86_001449</name>
</gene>
<evidence type="ECO:0000313" key="3">
    <source>
        <dbReference type="Proteomes" id="UP001346149"/>
    </source>
</evidence>
<feature type="region of interest" description="Disordered" evidence="1">
    <location>
        <begin position="1"/>
        <end position="21"/>
    </location>
</feature>
<proteinExistence type="predicted"/>
<dbReference type="AlphaFoldDB" id="A0AAN7MGJ7"/>
<accession>A0AAN7MGJ7</accession>
<reference evidence="2 3" key="1">
    <citation type="journal article" date="2023" name="Hortic Res">
        <title>Pangenome of water caltrop reveals structural variations and asymmetric subgenome divergence after allopolyploidization.</title>
        <authorList>
            <person name="Zhang X."/>
            <person name="Chen Y."/>
            <person name="Wang L."/>
            <person name="Yuan Y."/>
            <person name="Fang M."/>
            <person name="Shi L."/>
            <person name="Lu R."/>
            <person name="Comes H.P."/>
            <person name="Ma Y."/>
            <person name="Chen Y."/>
            <person name="Huang G."/>
            <person name="Zhou Y."/>
            <person name="Zheng Z."/>
            <person name="Qiu Y."/>
        </authorList>
    </citation>
    <scope>NUCLEOTIDE SEQUENCE [LARGE SCALE GENOMIC DNA]</scope>
    <source>
        <strain evidence="2">F231</strain>
    </source>
</reference>
<keyword evidence="3" id="KW-1185">Reference proteome</keyword>
<feature type="compositionally biased region" description="Pro residues" evidence="1">
    <location>
        <begin position="51"/>
        <end position="61"/>
    </location>
</feature>
<evidence type="ECO:0000256" key="1">
    <source>
        <dbReference type="SAM" id="MobiDB-lite"/>
    </source>
</evidence>
<name>A0AAN7MGJ7_TRANT</name>
<protein>
    <submittedName>
        <fullName evidence="2">Uncharacterized protein</fullName>
    </submittedName>
</protein>
<evidence type="ECO:0000313" key="2">
    <source>
        <dbReference type="EMBL" id="KAK4803246.1"/>
    </source>
</evidence>